<feature type="compositionally biased region" description="Low complexity" evidence="1">
    <location>
        <begin position="292"/>
        <end position="319"/>
    </location>
</feature>
<keyword evidence="4" id="KW-1185">Reference proteome</keyword>
<dbReference type="SUPFAM" id="SSF117892">
    <property type="entry name" value="Band 7/SPFH domain"/>
    <property type="match status" value="1"/>
</dbReference>
<dbReference type="InterPro" id="IPR036013">
    <property type="entry name" value="Band_7/SPFH_dom_sf"/>
</dbReference>
<dbReference type="PANTHER" id="PTHR37826:SF2">
    <property type="entry name" value="ZINC-RIBBON DOMAIN-CONTAINING PROTEIN"/>
    <property type="match status" value="1"/>
</dbReference>
<feature type="region of interest" description="Disordered" evidence="1">
    <location>
        <begin position="292"/>
        <end position="328"/>
    </location>
</feature>
<feature type="domain" description="SPFH" evidence="2">
    <location>
        <begin position="26"/>
        <end position="239"/>
    </location>
</feature>
<dbReference type="Pfam" id="PF13421">
    <property type="entry name" value="Band_7_1"/>
    <property type="match status" value="1"/>
</dbReference>
<proteinExistence type="predicted"/>
<dbReference type="PANTHER" id="PTHR37826">
    <property type="entry name" value="FLOTILLIN BAND_7_5 DOMAIN PROTEIN"/>
    <property type="match status" value="1"/>
</dbReference>
<dbReference type="EMBL" id="CP114040">
    <property type="protein sequence ID" value="WAS94376.1"/>
    <property type="molecule type" value="Genomic_DNA"/>
</dbReference>
<organism evidence="3 4">
    <name type="scientific">Nannocystis punicea</name>
    <dbReference type="NCBI Taxonomy" id="2995304"/>
    <lineage>
        <taxon>Bacteria</taxon>
        <taxon>Pseudomonadati</taxon>
        <taxon>Myxococcota</taxon>
        <taxon>Polyangia</taxon>
        <taxon>Nannocystales</taxon>
        <taxon>Nannocystaceae</taxon>
        <taxon>Nannocystis</taxon>
    </lineage>
</organism>
<dbReference type="CDD" id="cd03408">
    <property type="entry name" value="SPFH_like_u1"/>
    <property type="match status" value="1"/>
</dbReference>
<protein>
    <submittedName>
        <fullName evidence="3">SPFH domain-containing protein</fullName>
    </submittedName>
</protein>
<reference evidence="3" key="1">
    <citation type="submission" date="2022-11" db="EMBL/GenBank/DDBJ databases">
        <title>Minimal conservation of predation-associated metabolite biosynthetic gene clusters underscores biosynthetic potential of Myxococcota including descriptions for ten novel species: Archangium lansinium sp. nov., Myxococcus landrumus sp. nov., Nannocystis bai.</title>
        <authorList>
            <person name="Ahearne A."/>
            <person name="Stevens C."/>
            <person name="Dowd S."/>
        </authorList>
    </citation>
    <scope>NUCLEOTIDE SEQUENCE</scope>
    <source>
        <strain evidence="3">Fl3</strain>
    </source>
</reference>
<sequence>MGILSFIKGQFIEIIEWLDNTNYTLVYRFPDDDHEIKNGAKLVCRENQAAILINEGQLADVFGPGTHTLSTQNLPILSRLKGWKYGFSSPFKVEIYFVNLRQYVDQKWGTANPVLIRDPEFSVGGRPGRVRIRAFGSYNFKISDPGVFFKEIVGTQGLTTTDSIAEYLKRQLVSKFTVAAGKSDLSVADMAAHYNVLENAVKGDLAEEFGKLGLTLTSFVIENISLPPEIEKALDAAAAQAARGVDNTMAWEGLNVMRDAARNPGAGGASSAGMGMGMGMGMGQMMAQMMGGMAGSMNPQQQFHQPQQQQFQQPQQQQQAPADDNSLEAKLRKLKAAFEAELLTEEEYKAKRAKLLEAF</sequence>
<evidence type="ECO:0000313" key="3">
    <source>
        <dbReference type="EMBL" id="WAS94376.1"/>
    </source>
</evidence>
<dbReference type="Gene3D" id="3.30.479.30">
    <property type="entry name" value="Band 7 domain"/>
    <property type="match status" value="1"/>
</dbReference>
<dbReference type="InterPro" id="IPR033880">
    <property type="entry name" value="SPFH_YdjI"/>
</dbReference>
<evidence type="ECO:0000313" key="4">
    <source>
        <dbReference type="Proteomes" id="UP001164459"/>
    </source>
</evidence>
<gene>
    <name evidence="3" type="ORF">O0S08_50290</name>
</gene>
<dbReference type="Proteomes" id="UP001164459">
    <property type="component" value="Chromosome"/>
</dbReference>
<dbReference type="RefSeq" id="WP_269036713.1">
    <property type="nucleotide sequence ID" value="NZ_CP114040.1"/>
</dbReference>
<evidence type="ECO:0000259" key="2">
    <source>
        <dbReference type="Pfam" id="PF13421"/>
    </source>
</evidence>
<evidence type="ECO:0000256" key="1">
    <source>
        <dbReference type="SAM" id="MobiDB-lite"/>
    </source>
</evidence>
<name>A0ABY7H534_9BACT</name>
<accession>A0ABY7H534</accession>